<accession>A0AAW8JJY6</accession>
<protein>
    <submittedName>
        <fullName evidence="1">Metal-dependent hydrolase</fullName>
    </submittedName>
</protein>
<organism evidence="1 2">
    <name type="scientific">Acinetobacter gerneri</name>
    <dbReference type="NCBI Taxonomy" id="202952"/>
    <lineage>
        <taxon>Bacteria</taxon>
        <taxon>Pseudomonadati</taxon>
        <taxon>Pseudomonadota</taxon>
        <taxon>Gammaproteobacteria</taxon>
        <taxon>Moraxellales</taxon>
        <taxon>Moraxellaceae</taxon>
        <taxon>Acinetobacter</taxon>
    </lineage>
</organism>
<dbReference type="PANTHER" id="PTHR21174">
    <property type="match status" value="1"/>
</dbReference>
<reference evidence="1" key="1">
    <citation type="submission" date="2023-08" db="EMBL/GenBank/DDBJ databases">
        <title>Emergence of clinically-relevant ST2 carbapenem-resistant Acinetobacter baumannii strains in hospital sewages in Zhejiang, East of China.</title>
        <authorList>
            <person name="Kaichao C."/>
            <person name="Zhang R."/>
        </authorList>
    </citation>
    <scope>NUCLEOTIDE SEQUENCE</scope>
    <source>
        <strain evidence="1">M-SY-60</strain>
    </source>
</reference>
<evidence type="ECO:0000313" key="1">
    <source>
        <dbReference type="EMBL" id="MDQ9071480.1"/>
    </source>
</evidence>
<dbReference type="AlphaFoldDB" id="A0AAW8JJY6"/>
<gene>
    <name evidence="1" type="ORF">RFH51_08430</name>
</gene>
<keyword evidence="1" id="KW-0378">Hydrolase</keyword>
<proteinExistence type="predicted"/>
<dbReference type="PIRSF" id="PIRSF035170">
    <property type="entry name" value="HD_phosphohydro"/>
    <property type="match status" value="1"/>
</dbReference>
<dbReference type="GO" id="GO:0016787">
    <property type="term" value="F:hydrolase activity"/>
    <property type="evidence" value="ECO:0007669"/>
    <property type="project" value="UniProtKB-KW"/>
</dbReference>
<dbReference type="InterPro" id="IPR009218">
    <property type="entry name" value="HD_phosphohydro"/>
</dbReference>
<dbReference type="SUPFAM" id="SSF109604">
    <property type="entry name" value="HD-domain/PDEase-like"/>
    <property type="match status" value="1"/>
</dbReference>
<dbReference type="RefSeq" id="WP_308955846.1">
    <property type="nucleotide sequence ID" value="NZ_JAVICY010000010.1"/>
</dbReference>
<sequence>MNNTQMIFKEYWLNFAYSLGLNSEKTHHILQTLIHAYSQPQRFYHTCQHIVECLELYEMVKDHIEDKRTFQIAIWFHDFIYQPQAQDNEEQSAIQMQNLCAEFLSEIELEKAYSWIIATKQHKASTQQDLNYLLDIDLAILAADATRFVEYEQQIQQEYAWVEPEIYHVKRAEVLQHFYTMQPLYQTAYFREKLEQKAKSNLAKALNTFKGKIN</sequence>
<name>A0AAW8JJY6_9GAMM</name>
<comment type="caution">
    <text evidence="1">The sequence shown here is derived from an EMBL/GenBank/DDBJ whole genome shotgun (WGS) entry which is preliminary data.</text>
</comment>
<dbReference type="Proteomes" id="UP001243195">
    <property type="component" value="Unassembled WGS sequence"/>
</dbReference>
<dbReference type="PANTHER" id="PTHR21174:SF0">
    <property type="entry name" value="HD PHOSPHOHYDROLASE FAMILY PROTEIN-RELATED"/>
    <property type="match status" value="1"/>
</dbReference>
<evidence type="ECO:0000313" key="2">
    <source>
        <dbReference type="Proteomes" id="UP001243195"/>
    </source>
</evidence>
<dbReference type="EMBL" id="JAVIDA010000009">
    <property type="protein sequence ID" value="MDQ9071480.1"/>
    <property type="molecule type" value="Genomic_DNA"/>
</dbReference>